<comment type="caution">
    <text evidence="1">The sequence shown here is derived from an EMBL/GenBank/DDBJ whole genome shotgun (WGS) entry which is preliminary data.</text>
</comment>
<dbReference type="OrthoDB" id="5279008at2759"/>
<reference evidence="1 2" key="1">
    <citation type="submission" date="2015-08" db="EMBL/GenBank/DDBJ databases">
        <title>Genome sequencing of Penicillium nordicum.</title>
        <authorList>
            <person name="Nguyen H.D."/>
            <person name="Seifert K.A."/>
        </authorList>
    </citation>
    <scope>NUCLEOTIDE SEQUENCE [LARGE SCALE GENOMIC DNA]</scope>
    <source>
        <strain evidence="1 2">DAOMC 185683</strain>
    </source>
</reference>
<dbReference type="SUPFAM" id="SSF81383">
    <property type="entry name" value="F-box domain"/>
    <property type="match status" value="1"/>
</dbReference>
<dbReference type="STRING" id="229535.A0A0M8PB43"/>
<dbReference type="InterPro" id="IPR032675">
    <property type="entry name" value="LRR_dom_sf"/>
</dbReference>
<dbReference type="Gene3D" id="3.80.10.10">
    <property type="entry name" value="Ribonuclease Inhibitor"/>
    <property type="match status" value="1"/>
</dbReference>
<organism evidence="1 2">
    <name type="scientific">Penicillium nordicum</name>
    <dbReference type="NCBI Taxonomy" id="229535"/>
    <lineage>
        <taxon>Eukaryota</taxon>
        <taxon>Fungi</taxon>
        <taxon>Dikarya</taxon>
        <taxon>Ascomycota</taxon>
        <taxon>Pezizomycotina</taxon>
        <taxon>Eurotiomycetes</taxon>
        <taxon>Eurotiomycetidae</taxon>
        <taxon>Eurotiales</taxon>
        <taxon>Aspergillaceae</taxon>
        <taxon>Penicillium</taxon>
    </lineage>
</organism>
<dbReference type="AlphaFoldDB" id="A0A0M8PB43"/>
<dbReference type="InterPro" id="IPR036047">
    <property type="entry name" value="F-box-like_dom_sf"/>
</dbReference>
<dbReference type="Proteomes" id="UP000037696">
    <property type="component" value="Unassembled WGS sequence"/>
</dbReference>
<keyword evidence="2" id="KW-1185">Reference proteome</keyword>
<proteinExistence type="predicted"/>
<evidence type="ECO:0000313" key="1">
    <source>
        <dbReference type="EMBL" id="KOS48966.1"/>
    </source>
</evidence>
<accession>A0A0M8PB43</accession>
<dbReference type="EMBL" id="LHQQ01000001">
    <property type="protein sequence ID" value="KOS48966.1"/>
    <property type="molecule type" value="Genomic_DNA"/>
</dbReference>
<protein>
    <submittedName>
        <fullName evidence="1">Uncharacterized protein</fullName>
    </submittedName>
</protein>
<name>A0A0M8PB43_9EURO</name>
<gene>
    <name evidence="1" type="ORF">ACN38_g94</name>
</gene>
<sequence length="484" mass="55111">MSIATLPNELICDICSYLELRDWIAFRTTCPAVYMKSLDAFADRYCKSIGLILTSHSLGRLEELAANYSFRTRVQELWVVPSLFGGFYEMDVDSFKSCITSHRDRPSKTVAQINSQYTAYQAVVEDHLGIIESGTLNKVLNECVALFNNLTVIRMQLKDSDFFWNSNPMIKDEVQFLGWRGVTRQLGFNPFGFNVRKPIHNLWKSRAKDHAIAFAALLEAAVASNRKLKKLDTCNGDHCALPPSDLTLKLMHKSLLSSLEGLEYLHLCICVWEVQSDEFKLRYLIDIPIMVAPSLKVLTFSQWDRNGAMSPQYFSNLSQRINFTQLVELNLYWIEITYDTFKAFLRTTMPTLRILALQSLNLRGAAPMDTDSGHNLSKWDSPEINEESSAAWRQVWDFLGGRFSLRSLSLQHLGYRGHRLHLRDNLSRLSGSTEPNGPVVAVFNAERAGVSFKEWVIQLQTGPPRGPRVRYDSLPGKDYTAQMV</sequence>
<dbReference type="CDD" id="cd09917">
    <property type="entry name" value="F-box_SF"/>
    <property type="match status" value="1"/>
</dbReference>
<dbReference type="SUPFAM" id="SSF52047">
    <property type="entry name" value="RNI-like"/>
    <property type="match status" value="1"/>
</dbReference>
<evidence type="ECO:0000313" key="2">
    <source>
        <dbReference type="Proteomes" id="UP000037696"/>
    </source>
</evidence>